<dbReference type="Proteomes" id="UP001165423">
    <property type="component" value="Unassembled WGS sequence"/>
</dbReference>
<proteinExistence type="predicted"/>
<protein>
    <submittedName>
        <fullName evidence="3">Uncharacterized protein</fullName>
    </submittedName>
</protein>
<keyword evidence="2" id="KW-0812">Transmembrane</keyword>
<evidence type="ECO:0000256" key="2">
    <source>
        <dbReference type="SAM" id="Phobius"/>
    </source>
</evidence>
<evidence type="ECO:0000313" key="3">
    <source>
        <dbReference type="EMBL" id="MCJ0824496.1"/>
    </source>
</evidence>
<evidence type="ECO:0000256" key="1">
    <source>
        <dbReference type="SAM" id="MobiDB-lite"/>
    </source>
</evidence>
<keyword evidence="4" id="KW-1185">Reference proteome</keyword>
<sequence>MAGAGERLLSAAEARIRGGNVVRPVANFLLFKTLAALLFAGFMLFAALFVLNNFWNAVTRVGQRPAATSSAAPMLVPAPASNRAVTTMPLPDAAHRPDVSSLKPYRPPTEAEIRESQRKADEAINVIKDHVPEM</sequence>
<keyword evidence="2" id="KW-0472">Membrane</keyword>
<name>A0ABT0A0J2_9GAMM</name>
<keyword evidence="2" id="KW-1133">Transmembrane helix</keyword>
<organism evidence="3 4">
    <name type="scientific">Cognatiluteimonas sedimenti</name>
    <dbReference type="NCBI Taxonomy" id="2927791"/>
    <lineage>
        <taxon>Bacteria</taxon>
        <taxon>Pseudomonadati</taxon>
        <taxon>Pseudomonadota</taxon>
        <taxon>Gammaproteobacteria</taxon>
        <taxon>Lysobacterales</taxon>
        <taxon>Lysobacteraceae</taxon>
        <taxon>Cognatiluteimonas</taxon>
    </lineage>
</organism>
<dbReference type="EMBL" id="JALGCL010000001">
    <property type="protein sequence ID" value="MCJ0824496.1"/>
    <property type="molecule type" value="Genomic_DNA"/>
</dbReference>
<reference evidence="3 4" key="1">
    <citation type="submission" date="2022-03" db="EMBL/GenBank/DDBJ databases">
        <title>Luteimonas soily sp. nov., a novel bacterium isolated from the soil.</title>
        <authorList>
            <person name="Zhang X."/>
        </authorList>
    </citation>
    <scope>NUCLEOTIDE SEQUENCE [LARGE SCALE GENOMIC DNA]</scope>
    <source>
        <strain evidence="3 4">50</strain>
    </source>
</reference>
<gene>
    <name evidence="3" type="ORF">MQC88_00735</name>
</gene>
<comment type="caution">
    <text evidence="3">The sequence shown here is derived from an EMBL/GenBank/DDBJ whole genome shotgun (WGS) entry which is preliminary data.</text>
</comment>
<accession>A0ABT0A0J2</accession>
<feature type="compositionally biased region" description="Basic and acidic residues" evidence="1">
    <location>
        <begin position="109"/>
        <end position="119"/>
    </location>
</feature>
<feature type="region of interest" description="Disordered" evidence="1">
    <location>
        <begin position="86"/>
        <end position="119"/>
    </location>
</feature>
<evidence type="ECO:0000313" key="4">
    <source>
        <dbReference type="Proteomes" id="UP001165423"/>
    </source>
</evidence>
<feature type="transmembrane region" description="Helical" evidence="2">
    <location>
        <begin position="34"/>
        <end position="55"/>
    </location>
</feature>
<dbReference type="RefSeq" id="WP_243318274.1">
    <property type="nucleotide sequence ID" value="NZ_JALGCL010000001.1"/>
</dbReference>